<accession>A0A7G7WZ51</accession>
<dbReference type="Pfam" id="PF00386">
    <property type="entry name" value="C1q"/>
    <property type="match status" value="1"/>
</dbReference>
<dbReference type="InterPro" id="IPR001073">
    <property type="entry name" value="C1q_dom"/>
</dbReference>
<dbReference type="InterPro" id="IPR008983">
    <property type="entry name" value="Tumour_necrosis_fac-like_dom"/>
</dbReference>
<protein>
    <submittedName>
        <fullName evidence="4">Toxin candidate TRINITY_DN19491_c0_g1_i1</fullName>
    </submittedName>
</protein>
<proteinExistence type="evidence at transcript level"/>
<evidence type="ECO:0000259" key="3">
    <source>
        <dbReference type="Pfam" id="PF00386"/>
    </source>
</evidence>
<dbReference type="SUPFAM" id="SSF49842">
    <property type="entry name" value="TNF-like"/>
    <property type="match status" value="1"/>
</dbReference>
<dbReference type="Gene3D" id="2.60.120.40">
    <property type="match status" value="1"/>
</dbReference>
<sequence>MTKVLIVLLFLGFSFADKPEWVPYISPMMLGRTFDKSTNQVGVDIINLDDITNTESVNGTREFMKFKAGESDESKKKLLDVGGSLALKIKGGFIKVSGSGQYIKDEGTGEKYYELLTLVQRKTRIISLASEVTPNSQNVGSIIGKHYVSKIQYGANLIASLRFKYTTNEEKENIKAAIEGSISDTSGSESFDIQASADLTKVDEKLGKKTSLEIKYYADVQLDDVPQNIEDFKALVKRFSTLVADTEDGLGRPILAYVQPLTDIFENMPEYNPDRKTHERLPYLERELNDLITAKNRLYTVLKDKRTLTDKQEKWTAELYKTILDALIVYRQVISKLDLESGTDQFKKTNEAYLKIEDLELWADRYKYCPQKRESVKAVTANKYRQLTKQLICHMDKYKSNSIYDQQVQKILDLKTNFMGVLKDRNDFLNEVLTLSKDYTTRAKQVFQHYFMATREGPQSGLKKGGVVKFETVKLESTLKSGYDKLTGVFTAPMTGLYFLSQHVSGTNMDMDNDGQGACPITQAHTKSFFKKMKEGERYDVKSDTDRLDGQSSFMGILVDIEKSDSSKVCSKKDEFEDESEESGNRYFENPDYNNDGKESEESEETEENEERALEEENKK</sequence>
<organism evidence="4">
    <name type="scientific">Ceriantheomorphe brasiliensis</name>
    <dbReference type="NCBI Taxonomy" id="1048506"/>
    <lineage>
        <taxon>Eukaryota</taxon>
        <taxon>Metazoa</taxon>
        <taxon>Cnidaria</taxon>
        <taxon>Anthozoa</taxon>
        <taxon>Ceriantharia</taxon>
        <taxon>Spirularia</taxon>
        <taxon>Cerianthidae</taxon>
        <taxon>Ceriantheomorphe</taxon>
    </lineage>
</organism>
<dbReference type="InterPro" id="IPR052090">
    <property type="entry name" value="Cytolytic_pore-forming_toxin"/>
</dbReference>
<feature type="compositionally biased region" description="Basic and acidic residues" evidence="1">
    <location>
        <begin position="611"/>
        <end position="620"/>
    </location>
</feature>
<feature type="compositionally biased region" description="Acidic residues" evidence="1">
    <location>
        <begin position="601"/>
        <end position="610"/>
    </location>
</feature>
<dbReference type="AlphaFoldDB" id="A0A7G7WZ51"/>
<evidence type="ECO:0000256" key="1">
    <source>
        <dbReference type="SAM" id="MobiDB-lite"/>
    </source>
</evidence>
<feature type="domain" description="C1q" evidence="3">
    <location>
        <begin position="451"/>
        <end position="508"/>
    </location>
</feature>
<reference evidence="4" key="2">
    <citation type="submission" date="2020-07" db="EMBL/GenBank/DDBJ databases">
        <authorList>
            <person name="Klompen A.L."/>
            <person name="Macrander J."/>
            <person name="Reitzel A.M."/>
            <person name="Stampar S.N."/>
        </authorList>
    </citation>
    <scope>NUCLEOTIDE SEQUENCE</scope>
</reference>
<feature type="chain" id="PRO_5028819256" evidence="2">
    <location>
        <begin position="17"/>
        <end position="620"/>
    </location>
</feature>
<feature type="signal peptide" evidence="2">
    <location>
        <begin position="1"/>
        <end position="16"/>
    </location>
</feature>
<name>A0A7G7WZ51_9CNID</name>
<dbReference type="EMBL" id="MT747606">
    <property type="protein sequence ID" value="QNH72540.1"/>
    <property type="molecule type" value="mRNA"/>
</dbReference>
<keyword evidence="2" id="KW-0732">Signal</keyword>
<evidence type="ECO:0000256" key="2">
    <source>
        <dbReference type="SAM" id="SignalP"/>
    </source>
</evidence>
<feature type="region of interest" description="Disordered" evidence="1">
    <location>
        <begin position="569"/>
        <end position="620"/>
    </location>
</feature>
<dbReference type="PANTHER" id="PTHR31594">
    <property type="entry name" value="AIG1-TYPE G DOMAIN-CONTAINING PROTEIN"/>
    <property type="match status" value="1"/>
</dbReference>
<dbReference type="PANTHER" id="PTHR31594:SF14">
    <property type="entry name" value="FIBRONECTIN TYPE-III DOMAIN-CONTAINING PROTEIN"/>
    <property type="match status" value="1"/>
</dbReference>
<reference evidence="4" key="1">
    <citation type="journal article" date="2020" name="Mar. Drugs">
        <title>Transcriptomic Analysis of Four Cerianthid (Cnidaria, Ceriantharia) Venoms.</title>
        <authorList>
            <person name="Klompen A.M.L."/>
            <person name="Macrander J."/>
            <person name="Reitzel A.M."/>
            <person name="Stampar S.N."/>
        </authorList>
    </citation>
    <scope>NUCLEOTIDE SEQUENCE</scope>
</reference>
<evidence type="ECO:0000313" key="4">
    <source>
        <dbReference type="EMBL" id="QNH72540.1"/>
    </source>
</evidence>